<keyword evidence="2" id="KW-1185">Reference proteome</keyword>
<dbReference type="Gene3D" id="1.10.10.10">
    <property type="entry name" value="Winged helix-like DNA-binding domain superfamily/Winged helix DNA-binding domain"/>
    <property type="match status" value="1"/>
</dbReference>
<comment type="caution">
    <text evidence="1">The sequence shown here is derived from an EMBL/GenBank/DDBJ whole genome shotgun (WGS) entry which is preliminary data.</text>
</comment>
<dbReference type="InterPro" id="IPR011990">
    <property type="entry name" value="TPR-like_helical_dom_sf"/>
</dbReference>
<dbReference type="InterPro" id="IPR019734">
    <property type="entry name" value="TPR_rpt"/>
</dbReference>
<accession>A0ABV6Q0J6</accession>
<sequence>MPYPVPPSRLLPPRTAREVRRVRPLRLLEEAFRKSPGVALAAGAGYGKTSLAAEVEGVYLSLDEEAKDPVVFLWHLVAAYRGRAELAAVGALLEAGAWPKALETLLQALEALGPHYLVLDEAHRAESPGVLRALQGLLRLPGLRLLVLSRKAAPFAFLTVLSEQELAFDPEEACQLAKALAPELPAFEVERALSLVRGWPLGLRLVLLSMRRGLRPELALESAQGLTAYLAQTLPKEVLEEASRLALWGEVPEAQGAFLLPFAEDLLLERREGRLCFHPLVRSALKALLSEAEARALLARAAEEALGRGKGVRAAEFLLEAGRLGHAADLLLKEGEAWLQKGLTYTALRLLARLPEEVRRGRKGLFLLEAEALRQAGRYPEAEAAYRRALEAGEERAYLGLVRLFLDTVEPARARPYLEEALRRFPEEARGLLAENLLNEGRTEEALALGFFGPRLLLRQGRPQEALALLREAQDPGLYRPPQNHREGSLLRALLECVAGDAEEGLRWAERGRWEAEVLGSPFGVSLAEARRGHALLALGRLEEAEAAYRSALALSEGGPARLRVEALGGLAALGDEGAYREMVRLSRASGDLWVEGFLTLVVALAWLRRGVDFPLPPLLVPDPFLKALAQAYPFRDGWEALLERYPFLAGKTLFVPPLSRVRRALWRLDRLPVAYHPGVRVEIRALGGFEVRVDGRPVRFRREKARLLLALLTLRSWAKEDLLEALGGSPGEFRVLWWEVVNALEPGRPKGVPPYFLRTRPYGLNLEAPELYLDLRDPEAPPACPYQGLDHPLLDEEARAYLEARKRRLLQSPRPKDWLAALRLDPLDEEAWGRLKGTPWAGEGAGLRERALRELGLGEKGFS</sequence>
<dbReference type="InterPro" id="IPR027417">
    <property type="entry name" value="P-loop_NTPase"/>
</dbReference>
<dbReference type="SUPFAM" id="SSF52540">
    <property type="entry name" value="P-loop containing nucleoside triphosphate hydrolases"/>
    <property type="match status" value="1"/>
</dbReference>
<evidence type="ECO:0000313" key="2">
    <source>
        <dbReference type="Proteomes" id="UP001589830"/>
    </source>
</evidence>
<protein>
    <submittedName>
        <fullName evidence="1">Uncharacterized protein</fullName>
    </submittedName>
</protein>
<dbReference type="InterPro" id="IPR036388">
    <property type="entry name" value="WH-like_DNA-bd_sf"/>
</dbReference>
<dbReference type="RefSeq" id="WP_188847749.1">
    <property type="nucleotide sequence ID" value="NZ_BMPJ01000020.1"/>
</dbReference>
<dbReference type="Gene3D" id="1.25.40.10">
    <property type="entry name" value="Tetratricopeptide repeat domain"/>
    <property type="match status" value="2"/>
</dbReference>
<dbReference type="Proteomes" id="UP001589830">
    <property type="component" value="Unassembled WGS sequence"/>
</dbReference>
<organism evidence="1 2">
    <name type="scientific">Thermus composti</name>
    <dbReference type="NCBI Taxonomy" id="532059"/>
    <lineage>
        <taxon>Bacteria</taxon>
        <taxon>Thermotogati</taxon>
        <taxon>Deinococcota</taxon>
        <taxon>Deinococci</taxon>
        <taxon>Thermales</taxon>
        <taxon>Thermaceae</taxon>
        <taxon>Thermus</taxon>
    </lineage>
</organism>
<evidence type="ECO:0000313" key="1">
    <source>
        <dbReference type="EMBL" id="MFC0595630.1"/>
    </source>
</evidence>
<dbReference type="EMBL" id="JBHLTW010000020">
    <property type="protein sequence ID" value="MFC0595630.1"/>
    <property type="molecule type" value="Genomic_DNA"/>
</dbReference>
<reference evidence="1 2" key="1">
    <citation type="submission" date="2024-09" db="EMBL/GenBank/DDBJ databases">
        <authorList>
            <person name="Sun Q."/>
            <person name="Mori K."/>
        </authorList>
    </citation>
    <scope>NUCLEOTIDE SEQUENCE [LARGE SCALE GENOMIC DNA]</scope>
    <source>
        <strain evidence="1 2">NCAIM B.02340</strain>
    </source>
</reference>
<dbReference type="SUPFAM" id="SSF48452">
    <property type="entry name" value="TPR-like"/>
    <property type="match status" value="1"/>
</dbReference>
<proteinExistence type="predicted"/>
<dbReference type="SMART" id="SM00028">
    <property type="entry name" value="TPR"/>
    <property type="match status" value="2"/>
</dbReference>
<gene>
    <name evidence="1" type="ORF">ACFFFP_05550</name>
</gene>
<dbReference type="Pfam" id="PF13181">
    <property type="entry name" value="TPR_8"/>
    <property type="match status" value="1"/>
</dbReference>
<name>A0ABV6Q0J6_9DEIN</name>